<evidence type="ECO:0000256" key="2">
    <source>
        <dbReference type="ARBA" id="ARBA00022723"/>
    </source>
</evidence>
<dbReference type="OrthoDB" id="367237at2"/>
<evidence type="ECO:0000256" key="4">
    <source>
        <dbReference type="ARBA" id="ARBA00022833"/>
    </source>
</evidence>
<dbReference type="AlphaFoldDB" id="A0A419SY47"/>
<dbReference type="InterPro" id="IPR036866">
    <property type="entry name" value="RibonucZ/Hydroxyglut_hydro"/>
</dbReference>
<dbReference type="SUPFAM" id="SSF56281">
    <property type="entry name" value="Metallo-hydrolase/oxidoreductase"/>
    <property type="match status" value="1"/>
</dbReference>
<dbReference type="PANTHER" id="PTHR46233:SF3">
    <property type="entry name" value="HYDROXYACYLGLUTATHIONE HYDROLASE GLOC"/>
    <property type="match status" value="1"/>
</dbReference>
<evidence type="ECO:0000313" key="7">
    <source>
        <dbReference type="Proteomes" id="UP000284277"/>
    </source>
</evidence>
<evidence type="ECO:0000259" key="5">
    <source>
        <dbReference type="SMART" id="SM00849"/>
    </source>
</evidence>
<dbReference type="GO" id="GO:0046872">
    <property type="term" value="F:metal ion binding"/>
    <property type="evidence" value="ECO:0007669"/>
    <property type="project" value="UniProtKB-KW"/>
</dbReference>
<proteinExistence type="predicted"/>
<dbReference type="Proteomes" id="UP000284277">
    <property type="component" value="Unassembled WGS sequence"/>
</dbReference>
<dbReference type="InterPro" id="IPR051453">
    <property type="entry name" value="MBL_Glyoxalase_II"/>
</dbReference>
<dbReference type="InterPro" id="IPR001279">
    <property type="entry name" value="Metallo-B-lactamas"/>
</dbReference>
<comment type="cofactor">
    <cofactor evidence="1">
        <name>Zn(2+)</name>
        <dbReference type="ChEBI" id="CHEBI:29105"/>
    </cofactor>
</comment>
<evidence type="ECO:0000256" key="3">
    <source>
        <dbReference type="ARBA" id="ARBA00022801"/>
    </source>
</evidence>
<dbReference type="PANTHER" id="PTHR46233">
    <property type="entry name" value="HYDROXYACYLGLUTATHIONE HYDROLASE GLOC"/>
    <property type="match status" value="1"/>
</dbReference>
<comment type="caution">
    <text evidence="6">The sequence shown here is derived from an EMBL/GenBank/DDBJ whole genome shotgun (WGS) entry which is preliminary data.</text>
</comment>
<keyword evidence="3" id="KW-0378">Hydrolase</keyword>
<accession>A0A419SY47</accession>
<dbReference type="Pfam" id="PF00753">
    <property type="entry name" value="Lactamase_B"/>
    <property type="match status" value="1"/>
</dbReference>
<sequence length="238" mass="27093">MITIQKEGFQIYITKTHRCACYLVETSKKRVLIDTSMRFERHIVKKCIQSTGTKGIDAIFLTHSHTDHVANALYFSNAFHCEVYISNEGISNLKNGHCKMPKGINAFSKGIYWAEKKLPFYDFTQFDACPKVRILDDEVVKYYLGDSAELLKTPGHSDDSISILLNREIAIVGDLMVNAFGNLYPPFADDESALNASWKAFLDTKCNVFLPAHGRPIHREKLISSYKKYFLSANKEYS</sequence>
<feature type="domain" description="Metallo-beta-lactamase" evidence="5">
    <location>
        <begin position="18"/>
        <end position="213"/>
    </location>
</feature>
<evidence type="ECO:0000313" key="6">
    <source>
        <dbReference type="EMBL" id="RKD30177.1"/>
    </source>
</evidence>
<keyword evidence="4" id="KW-0862">Zinc</keyword>
<reference evidence="6 7" key="1">
    <citation type="submission" date="2016-08" db="EMBL/GenBank/DDBJ databases">
        <title>A new outlook on sporulation: Clostridium algidixylanolyticum.</title>
        <authorList>
            <person name="Poppleton D.I."/>
            <person name="Gribaldo S."/>
        </authorList>
    </citation>
    <scope>NUCLEOTIDE SEQUENCE [LARGE SCALE GENOMIC DNA]</scope>
    <source>
        <strain evidence="6 7">SPL73</strain>
    </source>
</reference>
<dbReference type="EMBL" id="MCIA01000031">
    <property type="protein sequence ID" value="RKD30177.1"/>
    <property type="molecule type" value="Genomic_DNA"/>
</dbReference>
<keyword evidence="7" id="KW-1185">Reference proteome</keyword>
<dbReference type="SMART" id="SM00849">
    <property type="entry name" value="Lactamase_B"/>
    <property type="match status" value="1"/>
</dbReference>
<evidence type="ECO:0000256" key="1">
    <source>
        <dbReference type="ARBA" id="ARBA00001947"/>
    </source>
</evidence>
<gene>
    <name evidence="6" type="ORF">BET01_06165</name>
</gene>
<dbReference type="Gene3D" id="3.60.15.10">
    <property type="entry name" value="Ribonuclease Z/Hydroxyacylglutathione hydrolase-like"/>
    <property type="match status" value="1"/>
</dbReference>
<keyword evidence="2" id="KW-0479">Metal-binding</keyword>
<organism evidence="6 7">
    <name type="scientific">Lacrimispora algidixylanolytica</name>
    <dbReference type="NCBI Taxonomy" id="94868"/>
    <lineage>
        <taxon>Bacteria</taxon>
        <taxon>Bacillati</taxon>
        <taxon>Bacillota</taxon>
        <taxon>Clostridia</taxon>
        <taxon>Lachnospirales</taxon>
        <taxon>Lachnospiraceae</taxon>
        <taxon>Lacrimispora</taxon>
    </lineage>
</organism>
<protein>
    <recommendedName>
        <fullName evidence="5">Metallo-beta-lactamase domain-containing protein</fullName>
    </recommendedName>
</protein>
<dbReference type="RefSeq" id="WP_120197701.1">
    <property type="nucleotide sequence ID" value="NZ_MCIA01000031.1"/>
</dbReference>
<dbReference type="GO" id="GO:0016787">
    <property type="term" value="F:hydrolase activity"/>
    <property type="evidence" value="ECO:0007669"/>
    <property type="project" value="UniProtKB-KW"/>
</dbReference>
<name>A0A419SY47_9FIRM</name>